<dbReference type="EMBL" id="MU404351">
    <property type="protein sequence ID" value="KAI1616783.1"/>
    <property type="molecule type" value="Genomic_DNA"/>
</dbReference>
<keyword evidence="2" id="KW-1133">Transmembrane helix</keyword>
<feature type="compositionally biased region" description="Basic and acidic residues" evidence="1">
    <location>
        <begin position="491"/>
        <end position="505"/>
    </location>
</feature>
<evidence type="ECO:0000256" key="1">
    <source>
        <dbReference type="SAM" id="MobiDB-lite"/>
    </source>
</evidence>
<dbReference type="Proteomes" id="UP001203852">
    <property type="component" value="Unassembled WGS sequence"/>
</dbReference>
<gene>
    <name evidence="3" type="ORF">EDD36DRAFT_146093</name>
</gene>
<dbReference type="Gene3D" id="1.20.58.340">
    <property type="entry name" value="Magnesium transport protein CorA, transmembrane region"/>
    <property type="match status" value="1"/>
</dbReference>
<feature type="region of interest" description="Disordered" evidence="1">
    <location>
        <begin position="491"/>
        <end position="559"/>
    </location>
</feature>
<organism evidence="3 4">
    <name type="scientific">Exophiala viscosa</name>
    <dbReference type="NCBI Taxonomy" id="2486360"/>
    <lineage>
        <taxon>Eukaryota</taxon>
        <taxon>Fungi</taxon>
        <taxon>Dikarya</taxon>
        <taxon>Ascomycota</taxon>
        <taxon>Pezizomycotina</taxon>
        <taxon>Eurotiomycetes</taxon>
        <taxon>Chaetothyriomycetidae</taxon>
        <taxon>Chaetothyriales</taxon>
        <taxon>Herpotrichiellaceae</taxon>
        <taxon>Exophiala</taxon>
    </lineage>
</organism>
<evidence type="ECO:0000313" key="3">
    <source>
        <dbReference type="EMBL" id="KAI1616783.1"/>
    </source>
</evidence>
<keyword evidence="2" id="KW-0472">Membrane</keyword>
<evidence type="ECO:0000313" key="4">
    <source>
        <dbReference type="Proteomes" id="UP001203852"/>
    </source>
</evidence>
<feature type="compositionally biased region" description="Basic residues" evidence="1">
    <location>
        <begin position="523"/>
        <end position="533"/>
    </location>
</feature>
<reference evidence="3" key="1">
    <citation type="journal article" date="2022" name="bioRxiv">
        <title>Deciphering the potential niche of two novel black yeast fungi from a biological soil crust based on their genomes, phenotypes, and melanin regulation.</title>
        <authorList>
            <consortium name="DOE Joint Genome Institute"/>
            <person name="Carr E.C."/>
            <person name="Barton Q."/>
            <person name="Grambo S."/>
            <person name="Sullivan M."/>
            <person name="Renfro C.M."/>
            <person name="Kuo A."/>
            <person name="Pangilinan J."/>
            <person name="Lipzen A."/>
            <person name="Keymanesh K."/>
            <person name="Savage E."/>
            <person name="Barry K."/>
            <person name="Grigoriev I.V."/>
            <person name="Riekhof W.R."/>
            <person name="Harris S.S."/>
        </authorList>
    </citation>
    <scope>NUCLEOTIDE SEQUENCE</scope>
    <source>
        <strain evidence="3">JF 03-4F</strain>
    </source>
</reference>
<sequence length="559" mass="64968">MSESTEPIHEGVDDFIYDPIRVSLLATIDDENTAYKDPDKTDRYSLFEAKTIDIWEINQRGPQILDRNYPLSRRLPEDLFEAFHPSAPRGSRLALRLLCTRPVLASNQTARLDDLGRPDNRQINYLPFVPEGIEDLIHQWDLNREYAWMRLNSREVGNFQRKTGWDFGSNPPRATRMGIVIHFPFVLRPARRVKWEAQTKKNPASRRTLRSKFNPHRDDPFIWSFAMSHSLRDGKTRGIVDGLTDFAFGDLSRRLLKGRSEWYPHPLHVPVVLLNIFFDHAAWEVNLLCVKVGRFEYLSRDAEIGSLQDFDTITTQLQYTRRSLDFQQSLTKFLLETMKFLETKVFAREPSGRDDGISESYRTYVYHTSPHMEEKLKNILHLIENNLSTCQYLQSRTRDALDFIKGKISLRDNESNREDADSNSTMSFLQMTFLPATFVAAIVSTNFFELSNNPPTVSKYFWIFWVVAIGLTVLTLGIYFLWKRQKKIGAERQEREAERRKKEIGWEEGDSSSSSDTDGGDGRRRRRRRRRTKISADDAELGNGNGNGKKKKEKPELVQ</sequence>
<keyword evidence="2" id="KW-0812">Transmembrane</keyword>
<evidence type="ECO:0000256" key="2">
    <source>
        <dbReference type="SAM" id="Phobius"/>
    </source>
</evidence>
<accession>A0AAN6E2V9</accession>
<keyword evidence="4" id="KW-1185">Reference proteome</keyword>
<comment type="caution">
    <text evidence="3">The sequence shown here is derived from an EMBL/GenBank/DDBJ whole genome shotgun (WGS) entry which is preliminary data.</text>
</comment>
<feature type="transmembrane region" description="Helical" evidence="2">
    <location>
        <begin position="460"/>
        <end position="482"/>
    </location>
</feature>
<protein>
    <submittedName>
        <fullName evidence="3">Uncharacterized protein</fullName>
    </submittedName>
</protein>
<dbReference type="AlphaFoldDB" id="A0AAN6E2V9"/>
<name>A0AAN6E2V9_9EURO</name>
<proteinExistence type="predicted"/>